<feature type="region of interest" description="Disordered" evidence="1">
    <location>
        <begin position="63"/>
        <end position="169"/>
    </location>
</feature>
<gene>
    <name evidence="3" type="ORF">g.4141</name>
</gene>
<dbReference type="AlphaFoldDB" id="A0A1B6C6Y2"/>
<organism evidence="3">
    <name type="scientific">Clastoptera arizonana</name>
    <name type="common">Arizona spittle bug</name>
    <dbReference type="NCBI Taxonomy" id="38151"/>
    <lineage>
        <taxon>Eukaryota</taxon>
        <taxon>Metazoa</taxon>
        <taxon>Ecdysozoa</taxon>
        <taxon>Arthropoda</taxon>
        <taxon>Hexapoda</taxon>
        <taxon>Insecta</taxon>
        <taxon>Pterygota</taxon>
        <taxon>Neoptera</taxon>
        <taxon>Paraneoptera</taxon>
        <taxon>Hemiptera</taxon>
        <taxon>Auchenorrhyncha</taxon>
        <taxon>Cercopoidea</taxon>
        <taxon>Clastopteridae</taxon>
        <taxon>Clastoptera</taxon>
    </lineage>
</organism>
<accession>A0A1B6C6Y2</accession>
<keyword evidence="2" id="KW-0812">Transmembrane</keyword>
<feature type="compositionally biased region" description="Pro residues" evidence="1">
    <location>
        <begin position="126"/>
        <end position="138"/>
    </location>
</feature>
<dbReference type="EMBL" id="GEDC01028042">
    <property type="protein sequence ID" value="JAS09256.1"/>
    <property type="molecule type" value="Transcribed_RNA"/>
</dbReference>
<proteinExistence type="predicted"/>
<keyword evidence="2" id="KW-1133">Transmembrane helix</keyword>
<feature type="transmembrane region" description="Helical" evidence="2">
    <location>
        <begin position="6"/>
        <end position="27"/>
    </location>
</feature>
<keyword evidence="2" id="KW-0472">Membrane</keyword>
<evidence type="ECO:0000313" key="3">
    <source>
        <dbReference type="EMBL" id="JAS09256.1"/>
    </source>
</evidence>
<evidence type="ECO:0000256" key="2">
    <source>
        <dbReference type="SAM" id="Phobius"/>
    </source>
</evidence>
<reference evidence="3" key="1">
    <citation type="submission" date="2015-12" db="EMBL/GenBank/DDBJ databases">
        <title>De novo transcriptome assembly of four potential Pierce s Disease insect vectors from Arizona vineyards.</title>
        <authorList>
            <person name="Tassone E.E."/>
        </authorList>
    </citation>
    <scope>NUCLEOTIDE SEQUENCE</scope>
</reference>
<evidence type="ECO:0000256" key="1">
    <source>
        <dbReference type="SAM" id="MobiDB-lite"/>
    </source>
</evidence>
<protein>
    <submittedName>
        <fullName evidence="3">Uncharacterized protein</fullName>
    </submittedName>
</protein>
<sequence length="290" mass="31970">MIFTFKSISIFHYGMFIFLMTIHINYFKMYSNIKFYNLKLSTLFHKINCFTFLNNFSDEPIDDDGASNQPRYEVFEGNGDFPSNRPPIPPVFQSRPPPPPYRPNPPPPYRPNPPPPPIQPIDRPIGRPPPGPPGPQLPPIGNAQGLGDHTPGILTGPVPSWEKPPPFKNNDPTNFDQCKCVHSFNCKSPGLKFSTCDVGKTYCCYNNEGYGLKNVGPYGGFGGRPGNRGPAVLVGPSGPNFNNRPGFIGPIDGRPFPPELGTPPFLDGPAQNLGPLPFDLLERSGKRKQV</sequence>
<feature type="compositionally biased region" description="Pro residues" evidence="1">
    <location>
        <begin position="84"/>
        <end position="119"/>
    </location>
</feature>
<name>A0A1B6C6Y2_9HEMI</name>